<evidence type="ECO:0000256" key="4">
    <source>
        <dbReference type="SAM" id="MobiDB-lite"/>
    </source>
</evidence>
<comment type="caution">
    <text evidence="3">Lacks conserved residue(s) required for the propagation of feature annotation.</text>
</comment>
<dbReference type="OrthoDB" id="2269410at2759"/>
<evidence type="ECO:0000256" key="5">
    <source>
        <dbReference type="SAM" id="SignalP"/>
    </source>
</evidence>
<reference evidence="7" key="1">
    <citation type="submission" date="2021-06" db="EMBL/GenBank/DDBJ databases">
        <authorList>
            <person name="Kallberg Y."/>
            <person name="Tangrot J."/>
            <person name="Rosling A."/>
        </authorList>
    </citation>
    <scope>NUCLEOTIDE SEQUENCE</scope>
    <source>
        <strain evidence="7">UK204</strain>
    </source>
</reference>
<dbReference type="PROSITE" id="PS50941">
    <property type="entry name" value="CHIT_BIND_I_2"/>
    <property type="match status" value="1"/>
</dbReference>
<proteinExistence type="predicted"/>
<evidence type="ECO:0000259" key="6">
    <source>
        <dbReference type="PROSITE" id="PS50941"/>
    </source>
</evidence>
<feature type="chain" id="PRO_5040251332" evidence="5">
    <location>
        <begin position="22"/>
        <end position="200"/>
    </location>
</feature>
<dbReference type="InterPro" id="IPR001002">
    <property type="entry name" value="Chitin-bd_1"/>
</dbReference>
<gene>
    <name evidence="7" type="ORF">FCALED_LOCUS5247</name>
</gene>
<comment type="caution">
    <text evidence="7">The sequence shown here is derived from an EMBL/GenBank/DDBJ whole genome shotgun (WGS) entry which is preliminary data.</text>
</comment>
<dbReference type="Proteomes" id="UP000789570">
    <property type="component" value="Unassembled WGS sequence"/>
</dbReference>
<dbReference type="InterPro" id="IPR036861">
    <property type="entry name" value="Endochitinase-like_sf"/>
</dbReference>
<accession>A0A9N9AJK5</accession>
<sequence length="200" mass="21135">MAKSLLGLFLLAVLCTSRANAGYTVTFPSSGDVLDANTPYNVTWILNQDTPTEPAVDVRLVKGPPENLKEQMKICKSIDPAALSCPFLVPPTMATGIDYAITVGKDPANYGYTPFFTIQGVGEIPLTNNGCPNMGGHNCNSLATPCCGVNGFCGNGPNFCGEGCQAAYSNGGTCVQPEPAKEPVPNEPKAVPKRKRFVKF</sequence>
<feature type="disulfide bond" evidence="3">
    <location>
        <begin position="146"/>
        <end position="160"/>
    </location>
</feature>
<dbReference type="Gene3D" id="3.30.60.10">
    <property type="entry name" value="Endochitinase-like"/>
    <property type="match status" value="1"/>
</dbReference>
<feature type="signal peptide" evidence="5">
    <location>
        <begin position="1"/>
        <end position="21"/>
    </location>
</feature>
<keyword evidence="2 5" id="KW-0732">Signal</keyword>
<dbReference type="InterPro" id="IPR018466">
    <property type="entry name" value="Kre9/Knh1-like_N"/>
</dbReference>
<protein>
    <submittedName>
        <fullName evidence="7">17095_t:CDS:1</fullName>
    </submittedName>
</protein>
<keyword evidence="8" id="KW-1185">Reference proteome</keyword>
<dbReference type="GO" id="GO:0008061">
    <property type="term" value="F:chitin binding"/>
    <property type="evidence" value="ECO:0007669"/>
    <property type="project" value="UniProtKB-UniRule"/>
</dbReference>
<keyword evidence="1 3" id="KW-0147">Chitin-binding</keyword>
<feature type="region of interest" description="Disordered" evidence="4">
    <location>
        <begin position="178"/>
        <end position="200"/>
    </location>
</feature>
<feature type="compositionally biased region" description="Basic residues" evidence="4">
    <location>
        <begin position="191"/>
        <end position="200"/>
    </location>
</feature>
<dbReference type="CDD" id="cd00035">
    <property type="entry name" value="ChtBD1"/>
    <property type="match status" value="1"/>
</dbReference>
<dbReference type="EMBL" id="CAJVPQ010001110">
    <property type="protein sequence ID" value="CAG8532559.1"/>
    <property type="molecule type" value="Genomic_DNA"/>
</dbReference>
<evidence type="ECO:0000313" key="8">
    <source>
        <dbReference type="Proteomes" id="UP000789570"/>
    </source>
</evidence>
<name>A0A9N9AJK5_9GLOM</name>
<evidence type="ECO:0000256" key="1">
    <source>
        <dbReference type="ARBA" id="ARBA00022669"/>
    </source>
</evidence>
<dbReference type="AlphaFoldDB" id="A0A9N9AJK5"/>
<dbReference type="Pfam" id="PF10342">
    <property type="entry name" value="Kre9_KNH"/>
    <property type="match status" value="1"/>
</dbReference>
<keyword evidence="3" id="KW-1015">Disulfide bond</keyword>
<organism evidence="7 8">
    <name type="scientific">Funneliformis caledonium</name>
    <dbReference type="NCBI Taxonomy" id="1117310"/>
    <lineage>
        <taxon>Eukaryota</taxon>
        <taxon>Fungi</taxon>
        <taxon>Fungi incertae sedis</taxon>
        <taxon>Mucoromycota</taxon>
        <taxon>Glomeromycotina</taxon>
        <taxon>Glomeromycetes</taxon>
        <taxon>Glomerales</taxon>
        <taxon>Glomeraceae</taxon>
        <taxon>Funneliformis</taxon>
    </lineage>
</organism>
<evidence type="ECO:0000256" key="2">
    <source>
        <dbReference type="ARBA" id="ARBA00022729"/>
    </source>
</evidence>
<feature type="domain" description="Chitin-binding type-1" evidence="6">
    <location>
        <begin position="128"/>
        <end position="176"/>
    </location>
</feature>
<dbReference type="SUPFAM" id="SSF57016">
    <property type="entry name" value="Plant lectins/antimicrobial peptides"/>
    <property type="match status" value="1"/>
</dbReference>
<evidence type="ECO:0000256" key="3">
    <source>
        <dbReference type="PROSITE-ProRule" id="PRU00261"/>
    </source>
</evidence>
<evidence type="ECO:0000313" key="7">
    <source>
        <dbReference type="EMBL" id="CAG8532559.1"/>
    </source>
</evidence>